<dbReference type="PANTHER" id="PTHR46657:SF1">
    <property type="entry name" value="CENTROSOMAL PROTEIN OF 128 KDA"/>
    <property type="match status" value="1"/>
</dbReference>
<reference evidence="3" key="1">
    <citation type="submission" date="2020-10" db="EMBL/GenBank/DDBJ databases">
        <title>Chromosome-scale genome assembly of the Allis shad, Alosa alosa.</title>
        <authorList>
            <person name="Margot Z."/>
            <person name="Christophe K."/>
            <person name="Cabau C."/>
            <person name="Louis A."/>
            <person name="Berthelot C."/>
            <person name="Parey E."/>
            <person name="Roest Crollius H."/>
            <person name="Montfort J."/>
            <person name="Robinson-Rechavi M."/>
            <person name="Bucao C."/>
            <person name="Bouchez O."/>
            <person name="Gislard M."/>
            <person name="Lluch J."/>
            <person name="Milhes M."/>
            <person name="Lampietro C."/>
            <person name="Lopez Roques C."/>
            <person name="Donnadieu C."/>
            <person name="Braasch I."/>
            <person name="Desvignes T."/>
            <person name="Postlethwait J."/>
            <person name="Bobe J."/>
            <person name="Guiguen Y."/>
        </authorList>
    </citation>
    <scope>NUCLEOTIDE SEQUENCE</scope>
    <source>
        <strain evidence="3">M-15738</strain>
        <tissue evidence="3">Blood</tissue>
    </source>
</reference>
<organism evidence="3 4">
    <name type="scientific">Alosa alosa</name>
    <name type="common">allis shad</name>
    <dbReference type="NCBI Taxonomy" id="278164"/>
    <lineage>
        <taxon>Eukaryota</taxon>
        <taxon>Metazoa</taxon>
        <taxon>Chordata</taxon>
        <taxon>Craniata</taxon>
        <taxon>Vertebrata</taxon>
        <taxon>Euteleostomi</taxon>
        <taxon>Actinopterygii</taxon>
        <taxon>Neopterygii</taxon>
        <taxon>Teleostei</taxon>
        <taxon>Clupei</taxon>
        <taxon>Clupeiformes</taxon>
        <taxon>Clupeoidei</taxon>
        <taxon>Clupeidae</taxon>
        <taxon>Alosa</taxon>
    </lineage>
</organism>
<dbReference type="AlphaFoldDB" id="A0AAV6GQD6"/>
<evidence type="ECO:0000256" key="2">
    <source>
        <dbReference type="SAM" id="MobiDB-lite"/>
    </source>
</evidence>
<proteinExistence type="predicted"/>
<evidence type="ECO:0000313" key="4">
    <source>
        <dbReference type="Proteomes" id="UP000823561"/>
    </source>
</evidence>
<feature type="region of interest" description="Disordered" evidence="2">
    <location>
        <begin position="1"/>
        <end position="64"/>
    </location>
</feature>
<evidence type="ECO:0000313" key="3">
    <source>
        <dbReference type="EMBL" id="KAG5277060.1"/>
    </source>
</evidence>
<dbReference type="GO" id="GO:0000922">
    <property type="term" value="C:spindle pole"/>
    <property type="evidence" value="ECO:0007669"/>
    <property type="project" value="TreeGrafter"/>
</dbReference>
<accession>A0AAV6GQD6</accession>
<feature type="coiled-coil region" evidence="1">
    <location>
        <begin position="95"/>
        <end position="178"/>
    </location>
</feature>
<sequence length="223" mass="24223">MERAPGSAGEGSRRAEESGTRPGGPAPVEGPLPQAGAPTAGAPCSGQAGHGQGPAGGGVSCGERCPGRSWGLLLQAGGGPGASWPRSGFHQDALQERLRQESGRLEERLELLEGERQRERAQLAHLQGELRSLGAERAEATGRLAREEAARREAQQKLTELQEELTELGRRLEEEREIHRLHRNETEAHIKELKAEVDGGWLRALGRHQTERSPLMPAEDDWR</sequence>
<evidence type="ECO:0000256" key="1">
    <source>
        <dbReference type="SAM" id="Coils"/>
    </source>
</evidence>
<dbReference type="Proteomes" id="UP000823561">
    <property type="component" value="Chromosome 8"/>
</dbReference>
<comment type="caution">
    <text evidence="3">The sequence shown here is derived from an EMBL/GenBank/DDBJ whole genome shotgun (WGS) entry which is preliminary data.</text>
</comment>
<dbReference type="EMBL" id="JADWDJ010000008">
    <property type="protein sequence ID" value="KAG5277060.1"/>
    <property type="molecule type" value="Genomic_DNA"/>
</dbReference>
<dbReference type="PANTHER" id="PTHR46657">
    <property type="entry name" value="CENTROSOMAL PROTEIN OF 128 KDA"/>
    <property type="match status" value="1"/>
</dbReference>
<protein>
    <submittedName>
        <fullName evidence="3">Uncharacterized protein</fullName>
    </submittedName>
</protein>
<keyword evidence="1" id="KW-0175">Coiled coil</keyword>
<feature type="compositionally biased region" description="Gly residues" evidence="2">
    <location>
        <begin position="48"/>
        <end position="60"/>
    </location>
</feature>
<name>A0AAV6GQD6_9TELE</name>
<dbReference type="GO" id="GO:0005814">
    <property type="term" value="C:centriole"/>
    <property type="evidence" value="ECO:0007669"/>
    <property type="project" value="TreeGrafter"/>
</dbReference>
<dbReference type="InterPro" id="IPR026652">
    <property type="entry name" value="CEP128"/>
</dbReference>
<gene>
    <name evidence="3" type="ORF">AALO_G00113090</name>
</gene>
<keyword evidence="4" id="KW-1185">Reference proteome</keyword>